<dbReference type="InterPro" id="IPR036388">
    <property type="entry name" value="WH-like_DNA-bd_sf"/>
</dbReference>
<dbReference type="Pfam" id="PF03466">
    <property type="entry name" value="LysR_substrate"/>
    <property type="match status" value="1"/>
</dbReference>
<keyword evidence="3" id="KW-0238">DNA-binding</keyword>
<accession>A0ABN6TER7</accession>
<evidence type="ECO:0000256" key="5">
    <source>
        <dbReference type="ARBA" id="ARBA00023163"/>
    </source>
</evidence>
<dbReference type="PANTHER" id="PTHR30293">
    <property type="entry name" value="TRANSCRIPTIONAL REGULATORY PROTEIN NAC-RELATED"/>
    <property type="match status" value="1"/>
</dbReference>
<evidence type="ECO:0000256" key="3">
    <source>
        <dbReference type="ARBA" id="ARBA00023125"/>
    </source>
</evidence>
<evidence type="ECO:0000256" key="4">
    <source>
        <dbReference type="ARBA" id="ARBA00023159"/>
    </source>
</evidence>
<keyword evidence="9" id="KW-1185">Reference proteome</keyword>
<name>A0ABN6TER7_9BURK</name>
<feature type="domain" description="HTH lysR-type" evidence="7">
    <location>
        <begin position="1"/>
        <end position="58"/>
    </location>
</feature>
<dbReference type="PROSITE" id="PS50931">
    <property type="entry name" value="HTH_LYSR"/>
    <property type="match status" value="1"/>
</dbReference>
<dbReference type="InterPro" id="IPR005119">
    <property type="entry name" value="LysR_subst-bd"/>
</dbReference>
<dbReference type="InterPro" id="IPR036390">
    <property type="entry name" value="WH_DNA-bd_sf"/>
</dbReference>
<dbReference type="RefSeq" id="WP_281908204.1">
    <property type="nucleotide sequence ID" value="NZ_AP026966.1"/>
</dbReference>
<dbReference type="SUPFAM" id="SSF53850">
    <property type="entry name" value="Periplasmic binding protein-like II"/>
    <property type="match status" value="1"/>
</dbReference>
<keyword evidence="2" id="KW-0805">Transcription regulation</keyword>
<dbReference type="InterPro" id="IPR000847">
    <property type="entry name" value="LysR_HTH_N"/>
</dbReference>
<sequence>MDLRQIHYFIALYEEGTVTRAAHRLNIVQPALSMQIGRLEDHLSQKLFERGKQGMVPTAAARQMYRLFVPIVRDFSNAEAQMLSSEGEIRGHVKIGLIASITEGVLVETLSDFSNKYPEVDVTVSDGYTSTLTDWVTAGRLDAAIVNKPRRPLALDVEHIVDEEMVLITGAGLAASLPQNLALRQVPALGLPLVLPSRGHGLRSNIDSFAENENIELTAKFEIDSLIAAINLVERCPVASIVPRVAVHRQLASGSLRAHAIVSPRLVRRVVSVSHPRRPLNPATKLFVSMLAANLRLRTPGAQAEGETQGAAQEVSGLDRPEAD</sequence>
<dbReference type="Pfam" id="PF00126">
    <property type="entry name" value="HTH_1"/>
    <property type="match status" value="1"/>
</dbReference>
<dbReference type="EMBL" id="AP026966">
    <property type="protein sequence ID" value="BDT59489.1"/>
    <property type="molecule type" value="Genomic_DNA"/>
</dbReference>
<evidence type="ECO:0000256" key="1">
    <source>
        <dbReference type="ARBA" id="ARBA00009437"/>
    </source>
</evidence>
<keyword evidence="4" id="KW-0010">Activator</keyword>
<dbReference type="PANTHER" id="PTHR30293:SF0">
    <property type="entry name" value="NITROGEN ASSIMILATION REGULATORY PROTEIN NAC"/>
    <property type="match status" value="1"/>
</dbReference>
<evidence type="ECO:0000313" key="8">
    <source>
        <dbReference type="EMBL" id="BDT59489.1"/>
    </source>
</evidence>
<organism evidence="8 9">
    <name type="scientific">Massilia varians</name>
    <dbReference type="NCBI Taxonomy" id="457921"/>
    <lineage>
        <taxon>Bacteria</taxon>
        <taxon>Pseudomonadati</taxon>
        <taxon>Pseudomonadota</taxon>
        <taxon>Betaproteobacteria</taxon>
        <taxon>Burkholderiales</taxon>
        <taxon>Oxalobacteraceae</taxon>
        <taxon>Telluria group</taxon>
        <taxon>Massilia</taxon>
    </lineage>
</organism>
<evidence type="ECO:0000259" key="7">
    <source>
        <dbReference type="PROSITE" id="PS50931"/>
    </source>
</evidence>
<dbReference type="Gene3D" id="1.10.10.10">
    <property type="entry name" value="Winged helix-like DNA-binding domain superfamily/Winged helix DNA-binding domain"/>
    <property type="match status" value="1"/>
</dbReference>
<dbReference type="SUPFAM" id="SSF46785">
    <property type="entry name" value="Winged helix' DNA-binding domain"/>
    <property type="match status" value="1"/>
</dbReference>
<protein>
    <submittedName>
        <fullName evidence="8">Transcriptional regulator</fullName>
    </submittedName>
</protein>
<evidence type="ECO:0000313" key="9">
    <source>
        <dbReference type="Proteomes" id="UP001163336"/>
    </source>
</evidence>
<feature type="compositionally biased region" description="Low complexity" evidence="6">
    <location>
        <begin position="301"/>
        <end position="314"/>
    </location>
</feature>
<reference evidence="8" key="1">
    <citation type="submission" date="2022-11" db="EMBL/GenBank/DDBJ databases">
        <title>Isolation and characterization of PLA-degrading bacterium Massilia sp. from Antarctic soil.</title>
        <authorList>
            <person name="Sato K."/>
            <person name="Gomez-Fuentes C."/>
            <person name="Ahmad S.A."/>
            <person name="Zulkharnain A."/>
        </authorList>
    </citation>
    <scope>NUCLEOTIDE SEQUENCE</scope>
    <source>
        <strain evidence="8">N-3</strain>
    </source>
</reference>
<evidence type="ECO:0000256" key="6">
    <source>
        <dbReference type="SAM" id="MobiDB-lite"/>
    </source>
</evidence>
<dbReference type="CDD" id="cd05466">
    <property type="entry name" value="PBP2_LTTR_substrate"/>
    <property type="match status" value="1"/>
</dbReference>
<evidence type="ECO:0000256" key="2">
    <source>
        <dbReference type="ARBA" id="ARBA00023015"/>
    </source>
</evidence>
<dbReference type="PRINTS" id="PR00039">
    <property type="entry name" value="HTHLYSR"/>
</dbReference>
<feature type="region of interest" description="Disordered" evidence="6">
    <location>
        <begin position="300"/>
        <end position="324"/>
    </location>
</feature>
<proteinExistence type="inferred from homology"/>
<dbReference type="Proteomes" id="UP001163336">
    <property type="component" value="Chromosome"/>
</dbReference>
<keyword evidence="5" id="KW-0804">Transcription</keyword>
<comment type="similarity">
    <text evidence="1">Belongs to the LysR transcriptional regulatory family.</text>
</comment>
<gene>
    <name evidence="8" type="ORF">MasN3_29830</name>
</gene>
<dbReference type="Gene3D" id="3.40.190.290">
    <property type="match status" value="1"/>
</dbReference>